<dbReference type="Proteomes" id="UP000299211">
    <property type="component" value="Unassembled WGS sequence"/>
</dbReference>
<evidence type="ECO:0000259" key="7">
    <source>
        <dbReference type="Pfam" id="PF00350"/>
    </source>
</evidence>
<keyword evidence="4" id="KW-0342">GTP-binding</keyword>
<accession>A0A4D4M235</accession>
<dbReference type="SUPFAM" id="SSF52540">
    <property type="entry name" value="P-loop containing nucleoside triphosphate hydrolases"/>
    <property type="match status" value="1"/>
</dbReference>
<dbReference type="EMBL" id="BJHY01000001">
    <property type="protein sequence ID" value="GDY73898.1"/>
    <property type="molecule type" value="Genomic_DNA"/>
</dbReference>
<sequence>MDGPGAGWTSVVTGHLRWIEGLLDSLGLPAERSDELRARLLAVQARAADPQLRVAVFGETSSGKSTLLNAFLRRRLLPSSALVTTRTTTVLEYREGAEGLMVSTTDDSVLEWPSAPFAGWAGRGRESGPDTLERALRRVLTTALADEVGSLRVLSPVRLLGPGVTVIDTPGFSVTERGHRELAEAAARQADVALVVVPAVAAMSLTLVDFLTGPLRDHHDRCAFVLTKLDLLDEDERSEAVEVVERRLRDLGCADPLLLPCSPGKALGEVTAVGVREPGGSGHLASFLEVEARIARLAADSRRSAVAATVLGLLSELLSAVEETAEARRAALSRGERELAALTLPDLPAFLDAWAARTRDRARTELNAATLTRTSAQSRTTLEVKVGNTVAGEKINDLAGAAEEVSRLVRRHLRRDAQQAVRTAVKRAGEVLTAAAEELARDFAAQYSVLTDLAGEARTAPPVPQVVWPEPPAPDMSGIDRALTAIGTQLTSSGNWRTGGGAMAGALAGSLVAPGIGTVIGGALGALIGRRGPDATREQFLRQARPVIAAAHDEIGALAAACLPRVAEGLSDSVAALRRQYDEEWRDEIARLTAAHDRRRAELAAGIAHAEKTATDARRRRDAVASLRRETSRTVPDLKES</sequence>
<evidence type="ECO:0000256" key="6">
    <source>
        <dbReference type="SAM" id="MobiDB-lite"/>
    </source>
</evidence>
<dbReference type="GO" id="GO:0008053">
    <property type="term" value="P:mitochondrial fusion"/>
    <property type="evidence" value="ECO:0007669"/>
    <property type="project" value="TreeGrafter"/>
</dbReference>
<evidence type="ECO:0000313" key="10">
    <source>
        <dbReference type="Proteomes" id="UP000299211"/>
    </source>
</evidence>
<dbReference type="Proteomes" id="UP000302139">
    <property type="component" value="Unassembled WGS sequence"/>
</dbReference>
<evidence type="ECO:0000313" key="11">
    <source>
        <dbReference type="Proteomes" id="UP000302139"/>
    </source>
</evidence>
<dbReference type="InterPro" id="IPR045063">
    <property type="entry name" value="Dynamin_N"/>
</dbReference>
<dbReference type="Pfam" id="PF00350">
    <property type="entry name" value="Dynamin_N"/>
    <property type="match status" value="1"/>
</dbReference>
<dbReference type="Gene3D" id="3.40.50.300">
    <property type="entry name" value="P-loop containing nucleotide triphosphate hydrolases"/>
    <property type="match status" value="1"/>
</dbReference>
<dbReference type="GO" id="GO:0016020">
    <property type="term" value="C:membrane"/>
    <property type="evidence" value="ECO:0007669"/>
    <property type="project" value="UniProtKB-SubCell"/>
</dbReference>
<keyword evidence="3" id="KW-0378">Hydrolase</keyword>
<comment type="caution">
    <text evidence="8">The sequence shown here is derived from an EMBL/GenBank/DDBJ whole genome shotgun (WGS) entry which is preliminary data.</text>
</comment>
<dbReference type="PRINTS" id="PR00195">
    <property type="entry name" value="DYNAMIN"/>
</dbReference>
<dbReference type="GO" id="GO:0005525">
    <property type="term" value="F:GTP binding"/>
    <property type="evidence" value="ECO:0007669"/>
    <property type="project" value="UniProtKB-KW"/>
</dbReference>
<feature type="domain" description="Dynamin N-terminal" evidence="7">
    <location>
        <begin position="54"/>
        <end position="229"/>
    </location>
</feature>
<feature type="compositionally biased region" description="Basic and acidic residues" evidence="6">
    <location>
        <begin position="609"/>
        <end position="641"/>
    </location>
</feature>
<dbReference type="STRING" id="33903.AQJ43_33055"/>
<dbReference type="AlphaFoldDB" id="A0A4D4M235"/>
<dbReference type="InterPro" id="IPR027417">
    <property type="entry name" value="P-loop_NTPase"/>
</dbReference>
<dbReference type="InterPro" id="IPR027094">
    <property type="entry name" value="Mitofusin_fam"/>
</dbReference>
<organism evidence="8 11">
    <name type="scientific">Streptomyces avermitilis</name>
    <dbReference type="NCBI Taxonomy" id="33903"/>
    <lineage>
        <taxon>Bacteria</taxon>
        <taxon>Bacillati</taxon>
        <taxon>Actinomycetota</taxon>
        <taxon>Actinomycetes</taxon>
        <taxon>Kitasatosporales</taxon>
        <taxon>Streptomycetaceae</taxon>
        <taxon>Streptomyces</taxon>
    </lineage>
</organism>
<evidence type="ECO:0000256" key="5">
    <source>
        <dbReference type="ARBA" id="ARBA00023136"/>
    </source>
</evidence>
<comment type="subcellular location">
    <subcellularLocation>
        <location evidence="1">Membrane</location>
    </subcellularLocation>
</comment>
<feature type="region of interest" description="Disordered" evidence="6">
    <location>
        <begin position="607"/>
        <end position="641"/>
    </location>
</feature>
<keyword evidence="2" id="KW-0547">Nucleotide-binding</keyword>
<evidence type="ECO:0000313" key="9">
    <source>
        <dbReference type="EMBL" id="GDY73898.1"/>
    </source>
</evidence>
<gene>
    <name evidence="8" type="ORF">SAV14893_052710</name>
    <name evidence="9" type="ORF">SAV31267_033830</name>
</gene>
<dbReference type="PANTHER" id="PTHR10465">
    <property type="entry name" value="TRANSMEMBRANE GTPASE FZO1"/>
    <property type="match status" value="1"/>
</dbReference>
<evidence type="ECO:0000313" key="8">
    <source>
        <dbReference type="EMBL" id="GDY65878.1"/>
    </source>
</evidence>
<evidence type="ECO:0000256" key="1">
    <source>
        <dbReference type="ARBA" id="ARBA00004370"/>
    </source>
</evidence>
<reference evidence="8 11" key="2">
    <citation type="submission" date="2019-04" db="EMBL/GenBank/DDBJ databases">
        <title>Draft genome sequences of Streptomyces avermitilis NBRC 14893.</title>
        <authorList>
            <person name="Komaki H."/>
            <person name="Tamura T."/>
            <person name="Hosoyama A."/>
        </authorList>
    </citation>
    <scope>NUCLEOTIDE SEQUENCE [LARGE SCALE GENOMIC DNA]</scope>
    <source>
        <strain evidence="8 11">NBRC 14893</strain>
    </source>
</reference>
<evidence type="ECO:0000256" key="4">
    <source>
        <dbReference type="ARBA" id="ARBA00023134"/>
    </source>
</evidence>
<dbReference type="GO" id="GO:0003924">
    <property type="term" value="F:GTPase activity"/>
    <property type="evidence" value="ECO:0007669"/>
    <property type="project" value="InterPro"/>
</dbReference>
<evidence type="ECO:0000256" key="2">
    <source>
        <dbReference type="ARBA" id="ARBA00022741"/>
    </source>
</evidence>
<dbReference type="PANTHER" id="PTHR10465:SF0">
    <property type="entry name" value="SARCALUMENIN"/>
    <property type="match status" value="1"/>
</dbReference>
<evidence type="ECO:0000256" key="3">
    <source>
        <dbReference type="ARBA" id="ARBA00022801"/>
    </source>
</evidence>
<dbReference type="InterPro" id="IPR022812">
    <property type="entry name" value="Dynamin"/>
</dbReference>
<keyword evidence="5" id="KW-0472">Membrane</keyword>
<reference evidence="9 10" key="1">
    <citation type="submission" date="2019-04" db="EMBL/GenBank/DDBJ databases">
        <title>Draft genome sequences of Streptomyces avermitilis ATCC 31267.</title>
        <authorList>
            <person name="Komaki H."/>
            <person name="Tamura T."/>
            <person name="Hosoyama A."/>
        </authorList>
    </citation>
    <scope>NUCLEOTIDE SEQUENCE [LARGE SCALE GENOMIC DNA]</scope>
    <source>
        <strain evidence="9 10">ATCC 31267</strain>
    </source>
</reference>
<name>A0A4D4M235_STRAX</name>
<protein>
    <recommendedName>
        <fullName evidence="7">Dynamin N-terminal domain-containing protein</fullName>
    </recommendedName>
</protein>
<dbReference type="EMBL" id="BJHX01000001">
    <property type="protein sequence ID" value="GDY65878.1"/>
    <property type="molecule type" value="Genomic_DNA"/>
</dbReference>
<proteinExistence type="predicted"/>